<dbReference type="AlphaFoldDB" id="Q220M0"/>
<dbReference type="SUPFAM" id="SSF49373">
    <property type="entry name" value="Invasin/intimin cell-adhesion fragments"/>
    <property type="match status" value="1"/>
</dbReference>
<dbReference type="KEGG" id="rfr:Rfer_0783"/>
<reference evidence="3" key="1">
    <citation type="submission" date="2006-02" db="EMBL/GenBank/DDBJ databases">
        <title>Complete sequence of chromosome of Rhodoferax ferrireducens DSM 15236.</title>
        <authorList>
            <person name="Copeland A."/>
            <person name="Lucas S."/>
            <person name="Lapidus A."/>
            <person name="Barry K."/>
            <person name="Detter J.C."/>
            <person name="Glavina del Rio T."/>
            <person name="Hammon N."/>
            <person name="Israni S."/>
            <person name="Pitluck S."/>
            <person name="Brettin T."/>
            <person name="Bruce D."/>
            <person name="Han C."/>
            <person name="Tapia R."/>
            <person name="Gilna P."/>
            <person name="Kiss H."/>
            <person name="Schmutz J."/>
            <person name="Larimer F."/>
            <person name="Land M."/>
            <person name="Kyrpides N."/>
            <person name="Ivanova N."/>
            <person name="Richardson P."/>
        </authorList>
    </citation>
    <scope>NUCLEOTIDE SEQUENCE [LARGE SCALE GENOMIC DNA]</scope>
    <source>
        <strain evidence="3">ATCC BAA-621 / DSM 15236 / T118</strain>
    </source>
</reference>
<accession>Q220M0</accession>
<name>Q220M0_ALBFT</name>
<dbReference type="PROSITE" id="PS51257">
    <property type="entry name" value="PROKAR_LIPOPROTEIN"/>
    <property type="match status" value="1"/>
</dbReference>
<keyword evidence="1" id="KW-0732">Signal</keyword>
<dbReference type="STRING" id="338969.Rfer_0783"/>
<feature type="chain" id="PRO_5004200539" description="Big-1 domain-containing protein" evidence="1">
    <location>
        <begin position="19"/>
        <end position="476"/>
    </location>
</feature>
<feature type="signal peptide" evidence="1">
    <location>
        <begin position="1"/>
        <end position="18"/>
    </location>
</feature>
<evidence type="ECO:0000256" key="1">
    <source>
        <dbReference type="SAM" id="SignalP"/>
    </source>
</evidence>
<evidence type="ECO:0008006" key="4">
    <source>
        <dbReference type="Google" id="ProtNLM"/>
    </source>
</evidence>
<dbReference type="HOGENOM" id="CLU_573491_0_0_4"/>
<dbReference type="eggNOG" id="COG2831">
    <property type="taxonomic scope" value="Bacteria"/>
</dbReference>
<gene>
    <name evidence="2" type="ordered locus">Rfer_0783</name>
</gene>
<dbReference type="InterPro" id="IPR013783">
    <property type="entry name" value="Ig-like_fold"/>
</dbReference>
<dbReference type="InterPro" id="IPR008964">
    <property type="entry name" value="Invasin/intimin_cell_adhesion"/>
</dbReference>
<organism evidence="2 3">
    <name type="scientific">Albidiferax ferrireducens (strain ATCC BAA-621 / DSM 15236 / T118)</name>
    <name type="common">Rhodoferax ferrireducens</name>
    <dbReference type="NCBI Taxonomy" id="338969"/>
    <lineage>
        <taxon>Bacteria</taxon>
        <taxon>Pseudomonadati</taxon>
        <taxon>Pseudomonadota</taxon>
        <taxon>Betaproteobacteria</taxon>
        <taxon>Burkholderiales</taxon>
        <taxon>Comamonadaceae</taxon>
        <taxon>Rhodoferax</taxon>
    </lineage>
</organism>
<protein>
    <recommendedName>
        <fullName evidence="4">Big-1 domain-containing protein</fullName>
    </recommendedName>
</protein>
<evidence type="ECO:0000313" key="3">
    <source>
        <dbReference type="Proteomes" id="UP000008332"/>
    </source>
</evidence>
<dbReference type="EMBL" id="CP000267">
    <property type="protein sequence ID" value="ABD68533.1"/>
    <property type="molecule type" value="Genomic_DNA"/>
</dbReference>
<keyword evidence="3" id="KW-1185">Reference proteome</keyword>
<evidence type="ECO:0000313" key="2">
    <source>
        <dbReference type="EMBL" id="ABD68533.1"/>
    </source>
</evidence>
<proteinExistence type="predicted"/>
<dbReference type="Gene3D" id="2.60.40.10">
    <property type="entry name" value="Immunoglobulins"/>
    <property type="match status" value="2"/>
</dbReference>
<dbReference type="Proteomes" id="UP000008332">
    <property type="component" value="Chromosome"/>
</dbReference>
<sequence>MRKIVAILAVLLSAVLVGCGGGSDSGPVACRATMANPDLCLTGATASVGAAASIKFISADTTNIALKGTGGFGRQEFSTLKFQVFDNAGKPVAGTPVNFVFSDSNAAQTVGGLTLLPTATSALDGSMTTVVSAGTIPTSVRVVASISGGITTLSNILVISTGVPDQNHFSLATETGNCEGRDVDQTCSFVTATLGDHFGNPAPDGTAVNFTTSAGVIGASCVTGSLPPPGATPNICTPQTCQTTNSKIGPGSGTCTVLLRASNPRPANGRVTILAYAVGEENLFDANGNNVYDSVDTFTDKSPDIFRDDNETGIWSPGEPCIGPNLNGTCSTLGDGKYNGVLRSPQVPSAQTLYVSAQLVQTFSGSHALVSFNPSALSCPAGGTAVVQVAVTDEIGNIMPAGTTIDLSTVFGTAVGTVSPASIKVPNVVLAVGQPLTIPTYPVTVGCPSPAASGQLFVTVTSPTTATITRASAPIN</sequence>